<dbReference type="GO" id="GO:0016740">
    <property type="term" value="F:transferase activity"/>
    <property type="evidence" value="ECO:0007669"/>
    <property type="project" value="UniProtKB-KW"/>
</dbReference>
<evidence type="ECO:0000313" key="3">
    <source>
        <dbReference type="EMBL" id="QJE74056.1"/>
    </source>
</evidence>
<dbReference type="GO" id="GO:0061928">
    <property type="term" value="F:glutathione specific gamma-glutamylcyclotransferase activity"/>
    <property type="evidence" value="ECO:0007669"/>
    <property type="project" value="UniProtKB-EC"/>
</dbReference>
<dbReference type="Gene3D" id="3.10.490.10">
    <property type="entry name" value="Gamma-glutamyl cyclotransferase-like"/>
    <property type="match status" value="1"/>
</dbReference>
<dbReference type="AlphaFoldDB" id="A0A858RAN9"/>
<evidence type="ECO:0000313" key="4">
    <source>
        <dbReference type="Proteomes" id="UP000501891"/>
    </source>
</evidence>
<evidence type="ECO:0000256" key="1">
    <source>
        <dbReference type="ARBA" id="ARBA00012344"/>
    </source>
</evidence>
<dbReference type="PANTHER" id="PTHR12192:SF2">
    <property type="entry name" value="GLUTATHIONE-SPECIFIC GAMMA-GLUTAMYLCYCLOTRANSFERASE 2"/>
    <property type="match status" value="1"/>
</dbReference>
<dbReference type="InterPro" id="IPR006840">
    <property type="entry name" value="ChaC"/>
</dbReference>
<sequence length="198" mass="21569">MADSPIAQDSLPPHAEIGHPPGQPLWVFAFGSLMWNPGFPYVSRHPAVVRGWHRSFCIYSHRHRGTPEVPGAVLGLDRGGACRGIAYQVAGDKAEATLAYLWEREMMNRVYIPRFVTAVLPSGLGTVQALAFIADRGHRQYCGRLGTEGTAALIRQGVGISGRGVDYLHSLLDHLGELGIRDRGLEELARHVDGKPAT</sequence>
<dbReference type="CDD" id="cd06661">
    <property type="entry name" value="GGCT_like"/>
    <property type="match status" value="1"/>
</dbReference>
<dbReference type="EC" id="4.3.2.7" evidence="1"/>
<dbReference type="EMBL" id="CP051775">
    <property type="protein sequence ID" value="QJE74056.1"/>
    <property type="molecule type" value="Genomic_DNA"/>
</dbReference>
<dbReference type="GO" id="GO:0006751">
    <property type="term" value="P:glutathione catabolic process"/>
    <property type="evidence" value="ECO:0007669"/>
    <property type="project" value="InterPro"/>
</dbReference>
<gene>
    <name evidence="3" type="ORF">HHL28_13990</name>
</gene>
<dbReference type="Pfam" id="PF04752">
    <property type="entry name" value="ChaC"/>
    <property type="match status" value="1"/>
</dbReference>
<dbReference type="Proteomes" id="UP000501891">
    <property type="component" value="Chromosome"/>
</dbReference>
<dbReference type="InterPro" id="IPR013024">
    <property type="entry name" value="GGCT-like"/>
</dbReference>
<keyword evidence="2" id="KW-0456">Lyase</keyword>
<protein>
    <recommendedName>
        <fullName evidence="1">glutathione-specific gamma-glutamylcyclotransferase</fullName>
        <ecNumber evidence="1">4.3.2.7</ecNumber>
    </recommendedName>
</protein>
<name>A0A858RAN9_9PROT</name>
<evidence type="ECO:0000256" key="2">
    <source>
        <dbReference type="ARBA" id="ARBA00023239"/>
    </source>
</evidence>
<keyword evidence="4" id="KW-1185">Reference proteome</keyword>
<organism evidence="3 4">
    <name type="scientific">Aerophototrophica crusticola</name>
    <dbReference type="NCBI Taxonomy" id="1709002"/>
    <lineage>
        <taxon>Bacteria</taxon>
        <taxon>Pseudomonadati</taxon>
        <taxon>Pseudomonadota</taxon>
        <taxon>Alphaproteobacteria</taxon>
        <taxon>Rhodospirillales</taxon>
        <taxon>Rhodospirillaceae</taxon>
        <taxon>Aerophototrophica</taxon>
    </lineage>
</organism>
<accession>A0A858RAN9</accession>
<dbReference type="PANTHER" id="PTHR12192">
    <property type="entry name" value="CATION TRANSPORT PROTEIN CHAC-RELATED"/>
    <property type="match status" value="1"/>
</dbReference>
<dbReference type="KEGG" id="acru:HHL28_13990"/>
<dbReference type="InterPro" id="IPR036568">
    <property type="entry name" value="GGCT-like_sf"/>
</dbReference>
<dbReference type="GO" id="GO:0005737">
    <property type="term" value="C:cytoplasm"/>
    <property type="evidence" value="ECO:0007669"/>
    <property type="project" value="TreeGrafter"/>
</dbReference>
<proteinExistence type="predicted"/>
<dbReference type="SUPFAM" id="SSF110857">
    <property type="entry name" value="Gamma-glutamyl cyclotransferase-like"/>
    <property type="match status" value="1"/>
</dbReference>
<reference evidence="3" key="1">
    <citation type="submission" date="2020-04" db="EMBL/GenBank/DDBJ databases">
        <title>A desert anoxygenic phototrophic bacterium fixes CO2 using RubisCO under aerobic conditions.</title>
        <authorList>
            <person name="Tang K."/>
        </authorList>
    </citation>
    <scope>NUCLEOTIDE SEQUENCE [LARGE SCALE GENOMIC DNA]</scope>
    <source>
        <strain evidence="3">MIMtkB3</strain>
    </source>
</reference>